<keyword evidence="10" id="KW-0464">Manganese</keyword>
<feature type="binding site" evidence="10">
    <location>
        <position position="213"/>
    </location>
    <ligand>
        <name>ATP</name>
        <dbReference type="ChEBI" id="CHEBI:30616"/>
    </ligand>
</feature>
<keyword evidence="5 10" id="KW-0547">Nucleotide-binding</keyword>
<dbReference type="GO" id="GO:0005524">
    <property type="term" value="F:ATP binding"/>
    <property type="evidence" value="ECO:0007669"/>
    <property type="project" value="UniProtKB-UniRule"/>
</dbReference>
<dbReference type="RefSeq" id="WP_091372480.1">
    <property type="nucleotide sequence ID" value="NZ_LT629740.1"/>
</dbReference>
<dbReference type="STRING" id="652787.SAMN05216490_2272"/>
<organism evidence="11 12">
    <name type="scientific">Mucilaginibacter mallensis</name>
    <dbReference type="NCBI Taxonomy" id="652787"/>
    <lineage>
        <taxon>Bacteria</taxon>
        <taxon>Pseudomonadati</taxon>
        <taxon>Bacteroidota</taxon>
        <taxon>Sphingobacteriia</taxon>
        <taxon>Sphingobacteriales</taxon>
        <taxon>Sphingobacteriaceae</taxon>
        <taxon>Mucilaginibacter</taxon>
    </lineage>
</organism>
<dbReference type="SUPFAM" id="SSF53795">
    <property type="entry name" value="PEP carboxykinase-like"/>
    <property type="match status" value="1"/>
</dbReference>
<feature type="binding site" evidence="10">
    <location>
        <position position="440"/>
    </location>
    <ligand>
        <name>ATP</name>
        <dbReference type="ChEBI" id="CHEBI:30616"/>
    </ligand>
</feature>
<dbReference type="Proteomes" id="UP000199679">
    <property type="component" value="Chromosome I"/>
</dbReference>
<comment type="cofactor">
    <cofactor evidence="10">
        <name>Mn(2+)</name>
        <dbReference type="ChEBI" id="CHEBI:29035"/>
    </cofactor>
    <text evidence="10">Binds 1 Mn(2+) ion per subunit.</text>
</comment>
<keyword evidence="11" id="KW-0418">Kinase</keyword>
<dbReference type="InterPro" id="IPR015994">
    <property type="entry name" value="PEPCK_ATP_CS"/>
</dbReference>
<dbReference type="InterPro" id="IPR013035">
    <property type="entry name" value="PEP_carboxykinase_C"/>
</dbReference>
<keyword evidence="10" id="KW-0479">Metal-binding</keyword>
<evidence type="ECO:0000313" key="12">
    <source>
        <dbReference type="Proteomes" id="UP000199679"/>
    </source>
</evidence>
<gene>
    <name evidence="10" type="primary">pckA</name>
    <name evidence="11" type="ORF">SAMN05216490_2272</name>
</gene>
<evidence type="ECO:0000256" key="9">
    <source>
        <dbReference type="ARBA" id="ARBA00047371"/>
    </source>
</evidence>
<dbReference type="Gene3D" id="2.170.8.10">
    <property type="entry name" value="Phosphoenolpyruvate Carboxykinase, domain 2"/>
    <property type="match status" value="1"/>
</dbReference>
<keyword evidence="7 10" id="KW-0067">ATP-binding</keyword>
<feature type="binding site" evidence="10">
    <location>
        <position position="194"/>
    </location>
    <ligand>
        <name>ATP</name>
        <dbReference type="ChEBI" id="CHEBI:30616"/>
    </ligand>
</feature>
<dbReference type="EC" id="4.1.1.49" evidence="3 10"/>
<dbReference type="OrthoDB" id="9806325at2"/>
<evidence type="ECO:0000256" key="1">
    <source>
        <dbReference type="ARBA" id="ARBA00004742"/>
    </source>
</evidence>
<dbReference type="GO" id="GO:0004612">
    <property type="term" value="F:phosphoenolpyruvate carboxykinase (ATP) activity"/>
    <property type="evidence" value="ECO:0007669"/>
    <property type="project" value="UniProtKB-UniRule"/>
</dbReference>
<dbReference type="GO" id="GO:0046872">
    <property type="term" value="F:metal ion binding"/>
    <property type="evidence" value="ECO:0007669"/>
    <property type="project" value="UniProtKB-KW"/>
</dbReference>
<sequence>MEKLELQNLSLKSRGYYQLTVEELVQQTLLRKEGVLNDTGALVINTGEFTGRSPADKFIVKDEITRETVDWNKFNHPLDESYFLILKDEMLAYLVQQSDIWIRDAYACADPAVRLKLRVINENPWGNHFAANMFIDPAETELKNFKPEWLIIQAPGFKANPAHHGTRQSNFTVVSFEHKTILIGGTGYTGEIKKGVFTVLNFILPQHNILSMHCSANEGKKGDTALFFGLSGTGKTTLSSDPERKLIGDDEHGWDEKGIFNCEGGCYAKIINLSAEYEPDIFGAIREGALVENTMFINGTNKIDFKCKAITENTRVSYPLNYIKNSKIPSTAVTPKNLFFLTCDAYGVFPPISKLTYEQAMYYFINGYTAKVAGTEEGVKEPQVTFSACFGAPFLPLHPGAYAHLLKEKLENHQTNVWMINTGWTGGAYGTGKRISIAYTRAMISAALNGQLNEVAYQPHPVFGIQMPQSCPNVPSEILDPAKTWADRKAYDKTALALAQKFKENFSLYQNEYLEYAL</sequence>
<dbReference type="UniPathway" id="UPA00138"/>
<comment type="similarity">
    <text evidence="2 10">Belongs to the phosphoenolpyruvate carboxykinase (ATP) family.</text>
</comment>
<keyword evidence="8 10" id="KW-0456">Lyase</keyword>
<accession>A0A1H1WSH6</accession>
<reference evidence="11 12" key="1">
    <citation type="submission" date="2016-10" db="EMBL/GenBank/DDBJ databases">
        <authorList>
            <person name="de Groot N.N."/>
        </authorList>
    </citation>
    <scope>NUCLEOTIDE SEQUENCE [LARGE SCALE GENOMIC DNA]</scope>
    <source>
        <strain evidence="11 12">MP1X4</strain>
    </source>
</reference>
<dbReference type="InterPro" id="IPR008210">
    <property type="entry name" value="PEP_carboxykinase_N"/>
</dbReference>
<dbReference type="PIRSF" id="PIRSF006294">
    <property type="entry name" value="PEP_crbxkin"/>
    <property type="match status" value="1"/>
</dbReference>
<dbReference type="Gene3D" id="3.40.449.10">
    <property type="entry name" value="Phosphoenolpyruvate Carboxykinase, domain 1"/>
    <property type="match status" value="1"/>
</dbReference>
<dbReference type="GO" id="GO:0005829">
    <property type="term" value="C:cytosol"/>
    <property type="evidence" value="ECO:0007669"/>
    <property type="project" value="TreeGrafter"/>
</dbReference>
<name>A0A1H1WSH6_MUCMA</name>
<dbReference type="GO" id="GO:0016301">
    <property type="term" value="F:kinase activity"/>
    <property type="evidence" value="ECO:0007669"/>
    <property type="project" value="UniProtKB-KW"/>
</dbReference>
<comment type="pathway">
    <text evidence="1 10">Carbohydrate biosynthesis; gluconeogenesis.</text>
</comment>
<feature type="binding site" evidence="10">
    <location>
        <position position="315"/>
    </location>
    <ligand>
        <name>substrate</name>
    </ligand>
</feature>
<keyword evidence="11" id="KW-0808">Transferase</keyword>
<dbReference type="PANTHER" id="PTHR30031">
    <property type="entry name" value="PHOSPHOENOLPYRUVATE CARBOXYKINASE ATP"/>
    <property type="match status" value="1"/>
</dbReference>
<evidence type="ECO:0000256" key="6">
    <source>
        <dbReference type="ARBA" id="ARBA00022793"/>
    </source>
</evidence>
<dbReference type="GO" id="GO:0006094">
    <property type="term" value="P:gluconeogenesis"/>
    <property type="evidence" value="ECO:0007669"/>
    <property type="project" value="UniProtKB-UniRule"/>
</dbReference>
<evidence type="ECO:0000256" key="7">
    <source>
        <dbReference type="ARBA" id="ARBA00022840"/>
    </source>
</evidence>
<comment type="subcellular location">
    <subcellularLocation>
        <location evidence="10">Cytoplasm</location>
    </subcellularLocation>
</comment>
<keyword evidence="10" id="KW-0963">Cytoplasm</keyword>
<keyword evidence="12" id="KW-1185">Reference proteome</keyword>
<feature type="binding site" evidence="10">
    <location>
        <begin position="434"/>
        <end position="435"/>
    </location>
    <ligand>
        <name>ATP</name>
        <dbReference type="ChEBI" id="CHEBI:30616"/>
    </ligand>
</feature>
<comment type="function">
    <text evidence="10">Involved in the gluconeogenesis. Catalyzes the conversion of oxaloacetate (OAA) to phosphoenolpyruvate (PEP) through direct phosphoryl transfer between the nucleoside triphosphate and OAA.</text>
</comment>
<evidence type="ECO:0000256" key="5">
    <source>
        <dbReference type="ARBA" id="ARBA00022741"/>
    </source>
</evidence>
<evidence type="ECO:0000256" key="10">
    <source>
        <dbReference type="HAMAP-Rule" id="MF_00453"/>
    </source>
</evidence>
<keyword evidence="11" id="KW-0670">Pyruvate</keyword>
<evidence type="ECO:0000256" key="3">
    <source>
        <dbReference type="ARBA" id="ARBA00012363"/>
    </source>
</evidence>
<feature type="binding site" evidence="10">
    <location>
        <begin position="229"/>
        <end position="237"/>
    </location>
    <ligand>
        <name>ATP</name>
        <dbReference type="ChEBI" id="CHEBI:30616"/>
    </ligand>
</feature>
<protein>
    <recommendedName>
        <fullName evidence="3 10">Phosphoenolpyruvate carboxykinase (ATP)</fullName>
        <shortName evidence="10">PCK</shortName>
        <shortName evidence="10">PEP carboxykinase</shortName>
        <shortName evidence="10">PEPCK</shortName>
        <ecNumber evidence="3 10">4.1.1.49</ecNumber>
    </recommendedName>
</protein>
<dbReference type="PANTHER" id="PTHR30031:SF0">
    <property type="entry name" value="PHOSPHOENOLPYRUVATE CARBOXYKINASE (ATP)"/>
    <property type="match status" value="1"/>
</dbReference>
<feature type="binding site" evidence="10">
    <location>
        <position position="250"/>
    </location>
    <ligand>
        <name>Mn(2+)</name>
        <dbReference type="ChEBI" id="CHEBI:29035"/>
    </ligand>
</feature>
<evidence type="ECO:0000256" key="8">
    <source>
        <dbReference type="ARBA" id="ARBA00023239"/>
    </source>
</evidence>
<feature type="binding site" evidence="10">
    <location>
        <position position="194"/>
    </location>
    <ligand>
        <name>substrate</name>
    </ligand>
</feature>
<dbReference type="Pfam" id="PF01293">
    <property type="entry name" value="PEPCK_ATP"/>
    <property type="match status" value="1"/>
</dbReference>
<dbReference type="AlphaFoldDB" id="A0A1H1WSH6"/>
<dbReference type="NCBIfam" id="NF006820">
    <property type="entry name" value="PRK09344.1-2"/>
    <property type="match status" value="1"/>
</dbReference>
<dbReference type="InterPro" id="IPR001272">
    <property type="entry name" value="PEP_carboxykinase_ATP"/>
</dbReference>
<dbReference type="EMBL" id="LT629740">
    <property type="protein sequence ID" value="SDT00208.1"/>
    <property type="molecule type" value="Genomic_DNA"/>
</dbReference>
<feature type="binding site" evidence="10">
    <location>
        <position position="188"/>
    </location>
    <ligand>
        <name>substrate</name>
    </ligand>
</feature>
<feature type="binding site" evidence="10">
    <location>
        <position position="52"/>
    </location>
    <ligand>
        <name>substrate</name>
    </ligand>
</feature>
<comment type="catalytic activity">
    <reaction evidence="9 10">
        <text>oxaloacetate + ATP = phosphoenolpyruvate + ADP + CO2</text>
        <dbReference type="Rhea" id="RHEA:18617"/>
        <dbReference type="ChEBI" id="CHEBI:16452"/>
        <dbReference type="ChEBI" id="CHEBI:16526"/>
        <dbReference type="ChEBI" id="CHEBI:30616"/>
        <dbReference type="ChEBI" id="CHEBI:58702"/>
        <dbReference type="ChEBI" id="CHEBI:456216"/>
        <dbReference type="EC" id="4.1.1.49"/>
    </reaction>
</comment>
<dbReference type="HAMAP" id="MF_00453">
    <property type="entry name" value="PEPCK_ATP"/>
    <property type="match status" value="1"/>
</dbReference>
<evidence type="ECO:0000256" key="4">
    <source>
        <dbReference type="ARBA" id="ARBA00022432"/>
    </source>
</evidence>
<feature type="binding site" evidence="10">
    <location>
        <position position="213"/>
    </location>
    <ligand>
        <name>Mn(2+)</name>
        <dbReference type="ChEBI" id="CHEBI:29035"/>
    </ligand>
</feature>
<dbReference type="SUPFAM" id="SSF68923">
    <property type="entry name" value="PEP carboxykinase N-terminal domain"/>
    <property type="match status" value="1"/>
</dbReference>
<dbReference type="PROSITE" id="PS00532">
    <property type="entry name" value="PEPCK_ATP"/>
    <property type="match status" value="1"/>
</dbReference>
<feature type="binding site" evidence="10">
    <location>
        <position position="194"/>
    </location>
    <ligand>
        <name>Mn(2+)</name>
        <dbReference type="ChEBI" id="CHEBI:29035"/>
    </ligand>
</feature>
<keyword evidence="6 10" id="KW-0210">Decarboxylase</keyword>
<dbReference type="NCBIfam" id="TIGR00224">
    <property type="entry name" value="pckA"/>
    <property type="match status" value="1"/>
</dbReference>
<feature type="binding site" evidence="10">
    <location>
        <position position="315"/>
    </location>
    <ligand>
        <name>ATP</name>
        <dbReference type="ChEBI" id="CHEBI:30616"/>
    </ligand>
</feature>
<proteinExistence type="inferred from homology"/>
<dbReference type="Gene3D" id="3.90.228.20">
    <property type="match status" value="1"/>
</dbReference>
<evidence type="ECO:0000313" key="11">
    <source>
        <dbReference type="EMBL" id="SDT00208.1"/>
    </source>
</evidence>
<evidence type="ECO:0000256" key="2">
    <source>
        <dbReference type="ARBA" id="ARBA00006052"/>
    </source>
</evidence>
<keyword evidence="4 10" id="KW-0312">Gluconeogenesis</keyword>
<feature type="binding site" evidence="10">
    <location>
        <position position="278"/>
    </location>
    <ligand>
        <name>ATP</name>
        <dbReference type="ChEBI" id="CHEBI:30616"/>
    </ligand>
</feature>
<dbReference type="NCBIfam" id="NF006821">
    <property type="entry name" value="PRK09344.1-3"/>
    <property type="match status" value="1"/>
</dbReference>